<dbReference type="SUPFAM" id="SSF49879">
    <property type="entry name" value="SMAD/FHA domain"/>
    <property type="match status" value="1"/>
</dbReference>
<gene>
    <name evidence="3" type="ORF">C1881_04315</name>
</gene>
<feature type="domain" description="FHA" evidence="2">
    <location>
        <begin position="235"/>
        <end position="300"/>
    </location>
</feature>
<evidence type="ECO:0000313" key="3">
    <source>
        <dbReference type="EMBL" id="RDB59362.1"/>
    </source>
</evidence>
<dbReference type="EMBL" id="PPTO01000005">
    <property type="protein sequence ID" value="RDB59362.1"/>
    <property type="molecule type" value="Genomic_DNA"/>
</dbReference>
<protein>
    <recommendedName>
        <fullName evidence="2">FHA domain-containing protein</fullName>
    </recommendedName>
</protein>
<evidence type="ECO:0000313" key="4">
    <source>
        <dbReference type="Proteomes" id="UP000253975"/>
    </source>
</evidence>
<sequence length="314" mass="33537">MNNNPTPCGALFDVMKKHASISYKELAGLILSNRPLSDGRSPISRVGDRTWISRFIVHAPAGSLQERYFCDYGVAALRVMARLRSRTNRPMRGSDVLVMLRDQGIPEMTAALSRIGEDASVLRNVFDRLVCGSGYSEDERADVAMVLFISAGCMGSARKAAAFALEYAQTSHGGRLAATPAIMMRDDDAEDVREIEPLPLSLGLLRVVDGYVKGSPHWVDPGSKEIEIGALALGDGDIADVGAGVSAHHARLVREGAAWFVRDLGSTNGTEIVSGATGERMVVHEGSTSRLSAGDRLVLGDDTVFIVIEGVPGA</sequence>
<organism evidence="3 4">
    <name type="scientific">Slackia isoflavoniconvertens</name>
    <dbReference type="NCBI Taxonomy" id="572010"/>
    <lineage>
        <taxon>Bacteria</taxon>
        <taxon>Bacillati</taxon>
        <taxon>Actinomycetota</taxon>
        <taxon>Coriobacteriia</taxon>
        <taxon>Eggerthellales</taxon>
        <taxon>Eggerthellaceae</taxon>
        <taxon>Slackia</taxon>
    </lineage>
</organism>
<dbReference type="RefSeq" id="WP_114615310.1">
    <property type="nucleotide sequence ID" value="NZ_PPTO01000005.1"/>
</dbReference>
<keyword evidence="1" id="KW-0597">Phosphoprotein</keyword>
<dbReference type="CDD" id="cd00060">
    <property type="entry name" value="FHA"/>
    <property type="match status" value="1"/>
</dbReference>
<dbReference type="AlphaFoldDB" id="A0A369LJU8"/>
<reference evidence="3 4" key="1">
    <citation type="journal article" date="2018" name="Elife">
        <title>Discovery and characterization of a prevalent human gut bacterial enzyme sufficient for the inactivation of a family of plant toxins.</title>
        <authorList>
            <person name="Koppel N."/>
            <person name="Bisanz J.E."/>
            <person name="Pandelia M.E."/>
            <person name="Turnbaugh P.J."/>
            <person name="Balskus E.P."/>
        </authorList>
    </citation>
    <scope>NUCLEOTIDE SEQUENCE [LARGE SCALE GENOMIC DNA]</scope>
    <source>
        <strain evidence="3 4">OB21 GAM31</strain>
    </source>
</reference>
<evidence type="ECO:0000259" key="2">
    <source>
        <dbReference type="Pfam" id="PF00498"/>
    </source>
</evidence>
<dbReference type="Pfam" id="PF00498">
    <property type="entry name" value="FHA"/>
    <property type="match status" value="1"/>
</dbReference>
<accession>A0A369LJU8</accession>
<dbReference type="Proteomes" id="UP000253975">
    <property type="component" value="Unassembled WGS sequence"/>
</dbReference>
<dbReference type="InterPro" id="IPR008984">
    <property type="entry name" value="SMAD_FHA_dom_sf"/>
</dbReference>
<name>A0A369LJU8_9ACTN</name>
<dbReference type="Gene3D" id="2.60.200.20">
    <property type="match status" value="1"/>
</dbReference>
<proteinExistence type="predicted"/>
<dbReference type="InterPro" id="IPR000253">
    <property type="entry name" value="FHA_dom"/>
</dbReference>
<evidence type="ECO:0000256" key="1">
    <source>
        <dbReference type="ARBA" id="ARBA00022553"/>
    </source>
</evidence>
<comment type="caution">
    <text evidence="3">The sequence shown here is derived from an EMBL/GenBank/DDBJ whole genome shotgun (WGS) entry which is preliminary data.</text>
</comment>